<organism evidence="1 2">
    <name type="scientific">Caviid herpesvirus 2 str. CIDMTR</name>
    <dbReference type="NCBI Taxonomy" id="1415526"/>
    <lineage>
        <taxon>Viruses</taxon>
        <taxon>Duplodnaviria</taxon>
        <taxon>Heunggongvirae</taxon>
        <taxon>Peploviricota</taxon>
        <taxon>Herviviricetes</taxon>
        <taxon>Herpesvirales</taxon>
        <taxon>Orthoherpesviridae</taxon>
        <taxon>Betaherpesvirinae</taxon>
        <taxon>Quwivirus</taxon>
        <taxon>Quwivirus caviidbeta2</taxon>
    </lineage>
</organism>
<reference evidence="1 2" key="1">
    <citation type="submission" date="2013-09" db="EMBL/GenBank/DDBJ databases">
        <authorList>
            <person name="Sundararajan A."/>
        </authorList>
    </citation>
    <scope>NUCLEOTIDE SEQUENCE [LARGE SCALE GENOMIC DNA]</scope>
    <source>
        <strain evidence="1">CIDMTR</strain>
    </source>
</reference>
<reference evidence="1 2" key="2">
    <citation type="submission" date="2013-11" db="EMBL/GenBank/DDBJ databases">
        <title>Genome sequence of a novel, newly isolated strain of guinea pig cytomegalovirus: CIDMTR strain.</title>
        <authorList>
            <person name="Schleiss M.R."/>
            <person name="Hernandez-Alvarado N."/>
            <person name="Ramaraj T."/>
            <person name="Crow J.A."/>
        </authorList>
    </citation>
    <scope>NUCLEOTIDE SEQUENCE [LARGE SCALE GENOMIC DNA]</scope>
    <source>
        <strain evidence="1">CIDMTR</strain>
    </source>
</reference>
<sequence>MTTEERNLLPASRSPALDRAGQVDPIALELISASRRSRQLREAVEALRGKWIDLPHPDNYVFIVGPSEDTILTPADILAWRAMPVMGGSVLIVGTIGHRTCYLWDRCVIGIAEDGSVMGYEVMNAANYVIRVADNICELLVKGPNQHYLETMRKIVLDENITEATVRRISKRLARARGLHMDSDTELTPGDVMRVHGARLKIGTGKDNDCPITDTEVMESSSILFCG</sequence>
<name>U6HC01_9BETA</name>
<evidence type="ECO:0000313" key="2">
    <source>
        <dbReference type="Proteomes" id="UP000163196"/>
    </source>
</evidence>
<accession>U6HC01</accession>
<evidence type="ECO:0000313" key="1">
    <source>
        <dbReference type="EMBL" id="CDI95368.1"/>
    </source>
</evidence>
<dbReference type="EMBL" id="HG531783">
    <property type="protein sequence ID" value="CDI95368.1"/>
    <property type="molecule type" value="Genomic_DNA"/>
</dbReference>
<dbReference type="Pfam" id="PF02393">
    <property type="entry name" value="US22"/>
    <property type="match status" value="1"/>
</dbReference>
<proteinExistence type="predicted"/>
<dbReference type="Proteomes" id="UP000163196">
    <property type="component" value="Genome"/>
</dbReference>
<protein>
    <submittedName>
        <fullName evidence="1">GP26</fullName>
    </submittedName>
</protein>
<dbReference type="InterPro" id="IPR003360">
    <property type="entry name" value="US22-like"/>
</dbReference>